<dbReference type="Proteomes" id="UP000310158">
    <property type="component" value="Unassembled WGS sequence"/>
</dbReference>
<dbReference type="PANTHER" id="PTHR46910">
    <property type="entry name" value="TRANSCRIPTION FACTOR PDR1"/>
    <property type="match status" value="1"/>
</dbReference>
<dbReference type="InterPro" id="IPR007219">
    <property type="entry name" value="XnlR_reg_dom"/>
</dbReference>
<dbReference type="GO" id="GO:0003677">
    <property type="term" value="F:DNA binding"/>
    <property type="evidence" value="ECO:0007669"/>
    <property type="project" value="InterPro"/>
</dbReference>
<organism evidence="5 6">
    <name type="scientific">Bondarzewia mesenterica</name>
    <dbReference type="NCBI Taxonomy" id="1095465"/>
    <lineage>
        <taxon>Eukaryota</taxon>
        <taxon>Fungi</taxon>
        <taxon>Dikarya</taxon>
        <taxon>Basidiomycota</taxon>
        <taxon>Agaricomycotina</taxon>
        <taxon>Agaricomycetes</taxon>
        <taxon>Russulales</taxon>
        <taxon>Bondarzewiaceae</taxon>
        <taxon>Bondarzewia</taxon>
    </lineage>
</organism>
<gene>
    <name evidence="5" type="ORF">EW146_g7482</name>
</gene>
<comment type="caution">
    <text evidence="5">The sequence shown here is derived from an EMBL/GenBank/DDBJ whole genome shotgun (WGS) entry which is preliminary data.</text>
</comment>
<keyword evidence="1" id="KW-0479">Metal-binding</keyword>
<dbReference type="GO" id="GO:0000981">
    <property type="term" value="F:DNA-binding transcription factor activity, RNA polymerase II-specific"/>
    <property type="evidence" value="ECO:0007669"/>
    <property type="project" value="InterPro"/>
</dbReference>
<dbReference type="CDD" id="cd12148">
    <property type="entry name" value="fungal_TF_MHR"/>
    <property type="match status" value="1"/>
</dbReference>
<evidence type="ECO:0000256" key="3">
    <source>
        <dbReference type="SAM" id="MobiDB-lite"/>
    </source>
</evidence>
<sequence length="900" mass="100908">MSSSEGDFSNEDTTTRQLPNKNKSRVSPTCDRCRANKIRCTGLLADTGKCVTCAGLNSECTYDHKRKRGAPKAYVDALKARHQKLEELIEKLFPDANFIEELGPPIDLHNWSQYRTTDESNQFNAKDSDWTLAISSGSSSTAPDPINSDNSAPEAKNRGPSDDEHEWTGALGNSLRGLSIDPLQERFIGEASPIGLLRSARNLGSQYSGKSKASDSSLWKGRSISQPPKWEGIGEELLFPEPDLMQDVVRLYFENINILIPILHRPTFEKGLADDLHLRDKGFGGVVLLVCATGGRHSNDPRVLLEGTETSYHRHSSGWKWFSQVSRMRRIAFSPPRLYDLQMSALSVIFLHGCSPPQACWIMAGIGLRQGQDVGAHRRKSYHLRPNVIDEMWKRAFWCIVLLDRMTSALLGRPRAIQDVDMDVDFPMDCDDEFWTRPDPEKAFKQPTGKPSTMSFFINMLKLTEIQNIALNTMYPISKSRYLRGRSGPEWEQDVVLALDSELNKFIDSVPDHLRWDPTCQNIIHLKQSANLYGAYYTLQILVHRPFILSSRKISSQSFPSLAICTNAARACSHVVDVLRRRLPGMVSPNFLGPAFISGIMLLVNIWGRKKSGLSIDPVKEMEDVHLCIQVLRDSESRWPMAGRLLDILSELAFAGVFPPLKSGLTSNKRGREVDSPPPRPRTRVSSSSHDTFTNAFATPLEAKYGTTDFDYLFTTLPEHSDALQRISTDWPLEGYQSSDISPLNQFVDFFDVQAAMQTSSFGNMPFDQSDGLGSSFFDITQNLGQHSHSITGSSQRSAHELVNESDLVPLEVPDLTNTAIRPSLNLDTQPRLDVDSALPAHNPEDLEAILRNMLDEDVLRAMWAEMPINLELDNWQAYSSNITLPPERSLNDWNMGPQA</sequence>
<dbReference type="SMART" id="SM00906">
    <property type="entry name" value="Fungal_trans"/>
    <property type="match status" value="1"/>
</dbReference>
<dbReference type="Pfam" id="PF00172">
    <property type="entry name" value="Zn_clus"/>
    <property type="match status" value="1"/>
</dbReference>
<accession>A0A4S4LKM7</accession>
<feature type="compositionally biased region" description="Polar residues" evidence="3">
    <location>
        <begin position="1"/>
        <end position="27"/>
    </location>
</feature>
<dbReference type="PANTHER" id="PTHR46910:SF38">
    <property type="entry name" value="ZN(2)-C6 FUNGAL-TYPE DOMAIN-CONTAINING PROTEIN"/>
    <property type="match status" value="1"/>
</dbReference>
<dbReference type="GO" id="GO:0008270">
    <property type="term" value="F:zinc ion binding"/>
    <property type="evidence" value="ECO:0007669"/>
    <property type="project" value="InterPro"/>
</dbReference>
<dbReference type="PROSITE" id="PS00463">
    <property type="entry name" value="ZN2_CY6_FUNGAL_1"/>
    <property type="match status" value="1"/>
</dbReference>
<keyword evidence="6" id="KW-1185">Reference proteome</keyword>
<dbReference type="OrthoDB" id="4456959at2759"/>
<reference evidence="5 6" key="1">
    <citation type="submission" date="2019-02" db="EMBL/GenBank/DDBJ databases">
        <title>Genome sequencing of the rare red list fungi Bondarzewia mesenterica.</title>
        <authorList>
            <person name="Buettner E."/>
            <person name="Kellner H."/>
        </authorList>
    </citation>
    <scope>NUCLEOTIDE SEQUENCE [LARGE SCALE GENOMIC DNA]</scope>
    <source>
        <strain evidence="5 6">DSM 108281</strain>
    </source>
</reference>
<dbReference type="InterPro" id="IPR050987">
    <property type="entry name" value="AtrR-like"/>
</dbReference>
<evidence type="ECO:0000256" key="2">
    <source>
        <dbReference type="ARBA" id="ARBA00023242"/>
    </source>
</evidence>
<evidence type="ECO:0000256" key="1">
    <source>
        <dbReference type="ARBA" id="ARBA00022723"/>
    </source>
</evidence>
<evidence type="ECO:0000313" key="6">
    <source>
        <dbReference type="Proteomes" id="UP000310158"/>
    </source>
</evidence>
<dbReference type="InterPro" id="IPR036864">
    <property type="entry name" value="Zn2-C6_fun-type_DNA-bd_sf"/>
</dbReference>
<dbReference type="SUPFAM" id="SSF57701">
    <property type="entry name" value="Zn2/Cys6 DNA-binding domain"/>
    <property type="match status" value="1"/>
</dbReference>
<dbReference type="PROSITE" id="PS50048">
    <property type="entry name" value="ZN2_CY6_FUNGAL_2"/>
    <property type="match status" value="1"/>
</dbReference>
<dbReference type="CDD" id="cd00067">
    <property type="entry name" value="GAL4"/>
    <property type="match status" value="1"/>
</dbReference>
<protein>
    <recommendedName>
        <fullName evidence="4">Zn(2)-C6 fungal-type domain-containing protein</fullName>
    </recommendedName>
</protein>
<feature type="region of interest" description="Disordered" evidence="3">
    <location>
        <begin position="666"/>
        <end position="690"/>
    </location>
</feature>
<evidence type="ECO:0000313" key="5">
    <source>
        <dbReference type="EMBL" id="THH12666.1"/>
    </source>
</evidence>
<feature type="domain" description="Zn(2)-C6 fungal-type" evidence="4">
    <location>
        <begin position="29"/>
        <end position="62"/>
    </location>
</feature>
<dbReference type="InterPro" id="IPR001138">
    <property type="entry name" value="Zn2Cys6_DnaBD"/>
</dbReference>
<dbReference type="EMBL" id="SGPL01000434">
    <property type="protein sequence ID" value="THH12666.1"/>
    <property type="molecule type" value="Genomic_DNA"/>
</dbReference>
<name>A0A4S4LKM7_9AGAM</name>
<dbReference type="Gene3D" id="4.10.240.10">
    <property type="entry name" value="Zn(2)-C6 fungal-type DNA-binding domain"/>
    <property type="match status" value="1"/>
</dbReference>
<proteinExistence type="predicted"/>
<dbReference type="GO" id="GO:0006351">
    <property type="term" value="P:DNA-templated transcription"/>
    <property type="evidence" value="ECO:0007669"/>
    <property type="project" value="InterPro"/>
</dbReference>
<evidence type="ECO:0000259" key="4">
    <source>
        <dbReference type="PROSITE" id="PS50048"/>
    </source>
</evidence>
<dbReference type="SMART" id="SM00066">
    <property type="entry name" value="GAL4"/>
    <property type="match status" value="1"/>
</dbReference>
<feature type="compositionally biased region" description="Polar residues" evidence="3">
    <location>
        <begin position="134"/>
        <end position="151"/>
    </location>
</feature>
<dbReference type="AlphaFoldDB" id="A0A4S4LKM7"/>
<feature type="region of interest" description="Disordered" evidence="3">
    <location>
        <begin position="1"/>
        <end position="28"/>
    </location>
</feature>
<feature type="region of interest" description="Disordered" evidence="3">
    <location>
        <begin position="134"/>
        <end position="169"/>
    </location>
</feature>
<keyword evidence="2" id="KW-0539">Nucleus</keyword>
<dbReference type="Pfam" id="PF04082">
    <property type="entry name" value="Fungal_trans"/>
    <property type="match status" value="1"/>
</dbReference>